<keyword evidence="1" id="KW-0732">Signal</keyword>
<name>A0ABW1GTG8_9ACTN</name>
<gene>
    <name evidence="2" type="ORF">ACFP1B_25695</name>
</gene>
<keyword evidence="3" id="KW-1185">Reference proteome</keyword>
<dbReference type="GO" id="GO:0006508">
    <property type="term" value="P:proteolysis"/>
    <property type="evidence" value="ECO:0007669"/>
    <property type="project" value="UniProtKB-KW"/>
</dbReference>
<evidence type="ECO:0000313" key="3">
    <source>
        <dbReference type="Proteomes" id="UP001596200"/>
    </source>
</evidence>
<keyword evidence="2" id="KW-0645">Protease</keyword>
<dbReference type="InterPro" id="IPR006311">
    <property type="entry name" value="TAT_signal"/>
</dbReference>
<reference evidence="3" key="1">
    <citation type="journal article" date="2019" name="Int. J. Syst. Evol. Microbiol.">
        <title>The Global Catalogue of Microorganisms (GCM) 10K type strain sequencing project: providing services to taxonomists for standard genome sequencing and annotation.</title>
        <authorList>
            <consortium name="The Broad Institute Genomics Platform"/>
            <consortium name="The Broad Institute Genome Sequencing Center for Infectious Disease"/>
            <person name="Wu L."/>
            <person name="Ma J."/>
        </authorList>
    </citation>
    <scope>NUCLEOTIDE SEQUENCE [LARGE SCALE GENOMIC DNA]</scope>
    <source>
        <strain evidence="3">JCM 4147</strain>
    </source>
</reference>
<sequence length="524" mass="53786">MTHSSASSVPRRSVLRTMAVAAAAAGGATPAWNAPAVAATARTYALTIRHLDRAGRPTGSYETTVTGISGAGADEVVQPHDASGTTTVRLPKGRYLLSSSLTSGDGTDGTDWIVQPRLDLDRDTTVTVDARTTAPVDVRPPDRSARFLHSAMVVEVRHRGAERLVNLISSTANLRVAHLGPDAGAGSVKQWFDGYWTTEGADYALGYVFTGARALTGLTRHPAAKDLATMKVHGAALPGTAGTGSVDLQPSTGLTVGLSRALATPGTATYLVTPERGAWDLTYLAPRAPGGPSNRYAAEGVAVRAGRTTTHTFDNAVFGPGLTGGSGVVRDGDTLTVDVPLLMDGGGHVPSSPSYAEASTTLHRDGVLVGTRTGAPGQARFTLPPGRATYRITSTVRRSGAPGTATRVTVSWTFASGTTTGPVPVPVSVVRFAPALSSTGTAEAGTALRVPVTVQGGAANGRLRSSAVSVSVDGGASWKRVPVERGAVTIHNPGSGTGVSLRAELTDTGGRTLTQTLVDAYRTR</sequence>
<dbReference type="EMBL" id="JBHSPU010000022">
    <property type="protein sequence ID" value="MFC5916791.1"/>
    <property type="molecule type" value="Genomic_DNA"/>
</dbReference>
<organism evidence="2 3">
    <name type="scientific">Streptomyces pulveraceus</name>
    <dbReference type="NCBI Taxonomy" id="68258"/>
    <lineage>
        <taxon>Bacteria</taxon>
        <taxon>Bacillati</taxon>
        <taxon>Actinomycetota</taxon>
        <taxon>Actinomycetes</taxon>
        <taxon>Kitasatosporales</taxon>
        <taxon>Streptomycetaceae</taxon>
        <taxon>Streptomyces</taxon>
    </lineage>
</organism>
<accession>A0ABW1GTG8</accession>
<feature type="signal peptide" evidence="1">
    <location>
        <begin position="1"/>
        <end position="33"/>
    </location>
</feature>
<proteinExistence type="predicted"/>
<dbReference type="Proteomes" id="UP001596200">
    <property type="component" value="Unassembled WGS sequence"/>
</dbReference>
<dbReference type="RefSeq" id="WP_344515624.1">
    <property type="nucleotide sequence ID" value="NZ_BAAATU010000034.1"/>
</dbReference>
<protein>
    <submittedName>
        <fullName evidence="2">Serine protease</fullName>
    </submittedName>
</protein>
<keyword evidence="2" id="KW-0378">Hydrolase</keyword>
<evidence type="ECO:0000313" key="2">
    <source>
        <dbReference type="EMBL" id="MFC5916791.1"/>
    </source>
</evidence>
<dbReference type="PROSITE" id="PS51318">
    <property type="entry name" value="TAT"/>
    <property type="match status" value="1"/>
</dbReference>
<comment type="caution">
    <text evidence="2">The sequence shown here is derived from an EMBL/GenBank/DDBJ whole genome shotgun (WGS) entry which is preliminary data.</text>
</comment>
<feature type="chain" id="PRO_5047068511" evidence="1">
    <location>
        <begin position="34"/>
        <end position="524"/>
    </location>
</feature>
<evidence type="ECO:0000256" key="1">
    <source>
        <dbReference type="SAM" id="SignalP"/>
    </source>
</evidence>
<dbReference type="GO" id="GO:0008233">
    <property type="term" value="F:peptidase activity"/>
    <property type="evidence" value="ECO:0007669"/>
    <property type="project" value="UniProtKB-KW"/>
</dbReference>